<dbReference type="Gene3D" id="3.40.50.300">
    <property type="entry name" value="P-loop containing nucleotide triphosphate hydrolases"/>
    <property type="match status" value="1"/>
</dbReference>
<sequence length="459" mass="52681">MNMFAYRDQATTPQLYNLIRRGRRTVLTECFELYLRDPVGTANLLYKDVPTKYRWKDNTWQSYKRHVSSLGRIVHVSSRNPDRFFLRFLLCHWRSPKSFSDLRTVGGTTYTTFRQAAEALGYLQDDVEWFQCLAEAGVDKMPYQLRQLVGIILVYSLPTKANELWEQFKTHMSEEFERGFTRYDADNRFDRAPEVRQMMAEYKCLKYLAEYLESNGQNLANHDSPDLSTYNDFSEEVEGPQATAIVEQELAMLAPTKASARRINDKVADHLTGETKESLSVDTLEGVADANMFEQEFLNSLNFSGIPPHRIVLKVGTPIIMIRNLNSKEKLCNGTRLRVVSLRERSIQARVMTEPSKGKTVLIPRMISTTEDDDKKIPFMVKSKQFPVMPAIAMTINKAQGQLIDHVGVYLEQPVFTHDQLYVALSRVTSRKAIKIAADPEAIDEDGRVQCWRSVESTT</sequence>
<keyword evidence="3" id="KW-1185">Reference proteome</keyword>
<feature type="domain" description="DNA helicase Pif1-like 2B" evidence="1">
    <location>
        <begin position="296"/>
        <end position="342"/>
    </location>
</feature>
<evidence type="ECO:0000313" key="3">
    <source>
        <dbReference type="Proteomes" id="UP000251314"/>
    </source>
</evidence>
<dbReference type="Proteomes" id="UP000251314">
    <property type="component" value="Unassembled WGS sequence"/>
</dbReference>
<evidence type="ECO:0000259" key="1">
    <source>
        <dbReference type="Pfam" id="PF21530"/>
    </source>
</evidence>
<protein>
    <recommendedName>
        <fullName evidence="1">DNA helicase Pif1-like 2B domain-containing protein</fullName>
    </recommendedName>
</protein>
<dbReference type="STRING" id="29920.A0A329SVU7"/>
<dbReference type="InterPro" id="IPR049163">
    <property type="entry name" value="Pif1-like_2B_dom"/>
</dbReference>
<dbReference type="SUPFAM" id="SSF52540">
    <property type="entry name" value="P-loop containing nucleoside triphosphate hydrolases"/>
    <property type="match status" value="1"/>
</dbReference>
<dbReference type="InterPro" id="IPR027417">
    <property type="entry name" value="P-loop_NTPase"/>
</dbReference>
<dbReference type="PANTHER" id="PTHR10492">
    <property type="match status" value="1"/>
</dbReference>
<dbReference type="VEuPathDB" id="FungiDB:PC110_g3247"/>
<name>A0A329SVU7_9STRA</name>
<dbReference type="PANTHER" id="PTHR10492:SF57">
    <property type="entry name" value="ATP-DEPENDENT DNA HELICASE"/>
    <property type="match status" value="1"/>
</dbReference>
<comment type="caution">
    <text evidence="2">The sequence shown here is derived from an EMBL/GenBank/DDBJ whole genome shotgun (WGS) entry which is preliminary data.</text>
</comment>
<proteinExistence type="predicted"/>
<gene>
    <name evidence="2" type="ORF">PC110_g3247</name>
</gene>
<dbReference type="Pfam" id="PF21530">
    <property type="entry name" value="Pif1_2B_dom"/>
    <property type="match status" value="1"/>
</dbReference>
<accession>A0A329SVU7</accession>
<dbReference type="AlphaFoldDB" id="A0A329SVU7"/>
<evidence type="ECO:0000313" key="2">
    <source>
        <dbReference type="EMBL" id="RAW40571.1"/>
    </source>
</evidence>
<dbReference type="OrthoDB" id="105821at2759"/>
<dbReference type="EMBL" id="MJFZ01000045">
    <property type="protein sequence ID" value="RAW40571.1"/>
    <property type="molecule type" value="Genomic_DNA"/>
</dbReference>
<organism evidence="2 3">
    <name type="scientific">Phytophthora cactorum</name>
    <dbReference type="NCBI Taxonomy" id="29920"/>
    <lineage>
        <taxon>Eukaryota</taxon>
        <taxon>Sar</taxon>
        <taxon>Stramenopiles</taxon>
        <taxon>Oomycota</taxon>
        <taxon>Peronosporomycetes</taxon>
        <taxon>Peronosporales</taxon>
        <taxon>Peronosporaceae</taxon>
        <taxon>Phytophthora</taxon>
    </lineage>
</organism>
<reference evidence="2 3" key="1">
    <citation type="submission" date="2018-01" db="EMBL/GenBank/DDBJ databases">
        <title>Draft genome of the strawberry crown rot pathogen Phytophthora cactorum.</title>
        <authorList>
            <person name="Armitage A.D."/>
            <person name="Lysoe E."/>
            <person name="Nellist C.F."/>
            <person name="Harrison R.J."/>
            <person name="Brurberg M.B."/>
        </authorList>
    </citation>
    <scope>NUCLEOTIDE SEQUENCE [LARGE SCALE GENOMIC DNA]</scope>
    <source>
        <strain evidence="2 3">10300</strain>
    </source>
</reference>
<dbReference type="CDD" id="cd18809">
    <property type="entry name" value="SF1_C_RecD"/>
    <property type="match status" value="1"/>
</dbReference>